<evidence type="ECO:0000256" key="7">
    <source>
        <dbReference type="ARBA" id="ARBA00022723"/>
    </source>
</evidence>
<evidence type="ECO:0000256" key="13">
    <source>
        <dbReference type="PIRSR" id="PIRSR602403-1"/>
    </source>
</evidence>
<protein>
    <submittedName>
        <fullName evidence="14">Cytochrome P450</fullName>
    </submittedName>
</protein>
<evidence type="ECO:0000256" key="2">
    <source>
        <dbReference type="ARBA" id="ARBA00004370"/>
    </source>
</evidence>
<dbReference type="PANTHER" id="PTHR24305:SF166">
    <property type="entry name" value="CYTOCHROME P450 12A4, MITOCHONDRIAL-RELATED"/>
    <property type="match status" value="1"/>
</dbReference>
<proteinExistence type="inferred from homology"/>
<dbReference type="InterPro" id="IPR002403">
    <property type="entry name" value="Cyt_P450_E_grp-IV"/>
</dbReference>
<dbReference type="PANTHER" id="PTHR24305">
    <property type="entry name" value="CYTOCHROME P450"/>
    <property type="match status" value="1"/>
</dbReference>
<reference evidence="14" key="1">
    <citation type="submission" date="2020-05" db="EMBL/GenBank/DDBJ databases">
        <title>Mycena genomes resolve the evolution of fungal bioluminescence.</title>
        <authorList>
            <person name="Tsai I.J."/>
        </authorList>
    </citation>
    <scope>NUCLEOTIDE SEQUENCE</scope>
    <source>
        <strain evidence="14">110903Hualien_Pintung</strain>
    </source>
</reference>
<dbReference type="PRINTS" id="PR00465">
    <property type="entry name" value="EP450IV"/>
</dbReference>
<keyword evidence="9" id="KW-0560">Oxidoreductase</keyword>
<dbReference type="InterPro" id="IPR001128">
    <property type="entry name" value="Cyt_P450"/>
</dbReference>
<comment type="caution">
    <text evidence="14">The sequence shown here is derived from an EMBL/GenBank/DDBJ whole genome shotgun (WGS) entry which is preliminary data.</text>
</comment>
<dbReference type="GO" id="GO:0020037">
    <property type="term" value="F:heme binding"/>
    <property type="evidence" value="ECO:0007669"/>
    <property type="project" value="InterPro"/>
</dbReference>
<dbReference type="InterPro" id="IPR050121">
    <property type="entry name" value="Cytochrome_P450_monoxygenase"/>
</dbReference>
<keyword evidence="15" id="KW-1185">Reference proteome</keyword>
<dbReference type="SUPFAM" id="SSF48264">
    <property type="entry name" value="Cytochrome P450"/>
    <property type="match status" value="1"/>
</dbReference>
<comment type="pathway">
    <text evidence="3">Secondary metabolite biosynthesis; terpenoid biosynthesis.</text>
</comment>
<evidence type="ECO:0000256" key="12">
    <source>
        <dbReference type="ARBA" id="ARBA00023136"/>
    </source>
</evidence>
<name>A0A8H6SY47_MYCCL</name>
<dbReference type="AlphaFoldDB" id="A0A8H6SY47"/>
<evidence type="ECO:0000256" key="5">
    <source>
        <dbReference type="ARBA" id="ARBA00022617"/>
    </source>
</evidence>
<keyword evidence="10 13" id="KW-0408">Iron</keyword>
<evidence type="ECO:0000256" key="10">
    <source>
        <dbReference type="ARBA" id="ARBA00023004"/>
    </source>
</evidence>
<organism evidence="14 15">
    <name type="scientific">Mycena chlorophos</name>
    <name type="common">Agaric fungus</name>
    <name type="synonym">Agaricus chlorophos</name>
    <dbReference type="NCBI Taxonomy" id="658473"/>
    <lineage>
        <taxon>Eukaryota</taxon>
        <taxon>Fungi</taxon>
        <taxon>Dikarya</taxon>
        <taxon>Basidiomycota</taxon>
        <taxon>Agaricomycotina</taxon>
        <taxon>Agaricomycetes</taxon>
        <taxon>Agaricomycetidae</taxon>
        <taxon>Agaricales</taxon>
        <taxon>Marasmiineae</taxon>
        <taxon>Mycenaceae</taxon>
        <taxon>Mycena</taxon>
    </lineage>
</organism>
<dbReference type="PRINTS" id="PR00385">
    <property type="entry name" value="P450"/>
</dbReference>
<dbReference type="EMBL" id="JACAZE010000008">
    <property type="protein sequence ID" value="KAF7308128.1"/>
    <property type="molecule type" value="Genomic_DNA"/>
</dbReference>
<comment type="subcellular location">
    <subcellularLocation>
        <location evidence="2">Membrane</location>
    </subcellularLocation>
</comment>
<feature type="binding site" description="axial binding residue" evidence="13">
    <location>
        <position position="494"/>
    </location>
    <ligand>
        <name>heme</name>
        <dbReference type="ChEBI" id="CHEBI:30413"/>
    </ligand>
    <ligandPart>
        <name>Fe</name>
        <dbReference type="ChEBI" id="CHEBI:18248"/>
    </ligandPart>
</feature>
<evidence type="ECO:0000256" key="1">
    <source>
        <dbReference type="ARBA" id="ARBA00001971"/>
    </source>
</evidence>
<keyword evidence="5 13" id="KW-0349">Heme</keyword>
<accession>A0A8H6SY47</accession>
<dbReference type="GO" id="GO:0016705">
    <property type="term" value="F:oxidoreductase activity, acting on paired donors, with incorporation or reduction of molecular oxygen"/>
    <property type="evidence" value="ECO:0007669"/>
    <property type="project" value="InterPro"/>
</dbReference>
<evidence type="ECO:0000313" key="14">
    <source>
        <dbReference type="EMBL" id="KAF7308128.1"/>
    </source>
</evidence>
<dbReference type="Pfam" id="PF00067">
    <property type="entry name" value="p450"/>
    <property type="match status" value="1"/>
</dbReference>
<dbReference type="GO" id="GO:0016020">
    <property type="term" value="C:membrane"/>
    <property type="evidence" value="ECO:0007669"/>
    <property type="project" value="UniProtKB-SubCell"/>
</dbReference>
<sequence>MAAASLVPNLSSTARVLAQIAAPITATFVGYSLFHAFQIWYRDWTSPLHGMKGPPNPSWLLGNFREMNLDFWLPHRWRQEYGRTFLFRGLFSIPELHVADVKALSHIMAHGEIYERSDASRAAARRLLGSSLITLTAGDHHRQRRIMNPAFGVPQIRAITEIFVEKSNALCEVWSRAVDSNTTGTGTEVEVLSGLRQMTLDVIGLAGFGYDFDALQLKSNKSSELNDVFTELFHSPKANLYGLVRVAQGTIPVLSLLPLPGWLTLLTARLKLDRIGAEIVRKSKDLIRRRGANKKSAAISGAQRDILSVLLKANLSEGIPESQRMSDAEVVAQIPLFFLAGHETTSTAAAWIMHCLSYNPLIQAKLRAELLALDTSTPTMDELNRLPYLEAVIRETLRLHAPVVFVQRTAMQDDVLPLGEAYVDKQGREFTSLGIRKGQTIHIPIWAVNNDPEIWGSDVAEFKPERWTTLPDAVNSIPGIWANLLTFAAGPHNCIGFRFSLAELKILLFAILRTFEISPALPEGSIGPVVAGLLQRPAVISDKEAKGSGLPVILKRLNADEEGI</sequence>
<evidence type="ECO:0000256" key="4">
    <source>
        <dbReference type="ARBA" id="ARBA00010617"/>
    </source>
</evidence>
<keyword evidence="7 13" id="KW-0479">Metal-binding</keyword>
<keyword evidence="6" id="KW-0812">Transmembrane</keyword>
<dbReference type="GO" id="GO:0004497">
    <property type="term" value="F:monooxygenase activity"/>
    <property type="evidence" value="ECO:0007669"/>
    <property type="project" value="UniProtKB-KW"/>
</dbReference>
<comment type="cofactor">
    <cofactor evidence="1 13">
        <name>heme</name>
        <dbReference type="ChEBI" id="CHEBI:30413"/>
    </cofactor>
</comment>
<dbReference type="Proteomes" id="UP000613580">
    <property type="component" value="Unassembled WGS sequence"/>
</dbReference>
<evidence type="ECO:0000256" key="6">
    <source>
        <dbReference type="ARBA" id="ARBA00022692"/>
    </source>
</evidence>
<keyword evidence="8" id="KW-1133">Transmembrane helix</keyword>
<evidence type="ECO:0000256" key="9">
    <source>
        <dbReference type="ARBA" id="ARBA00023002"/>
    </source>
</evidence>
<evidence type="ECO:0000256" key="8">
    <source>
        <dbReference type="ARBA" id="ARBA00022989"/>
    </source>
</evidence>
<dbReference type="GO" id="GO:0005506">
    <property type="term" value="F:iron ion binding"/>
    <property type="evidence" value="ECO:0007669"/>
    <property type="project" value="InterPro"/>
</dbReference>
<dbReference type="OrthoDB" id="1470350at2759"/>
<evidence type="ECO:0000256" key="3">
    <source>
        <dbReference type="ARBA" id="ARBA00004721"/>
    </source>
</evidence>
<keyword evidence="11" id="KW-0503">Monooxygenase</keyword>
<dbReference type="InterPro" id="IPR036396">
    <property type="entry name" value="Cyt_P450_sf"/>
</dbReference>
<gene>
    <name evidence="14" type="ORF">HMN09_00660300</name>
</gene>
<evidence type="ECO:0000313" key="15">
    <source>
        <dbReference type="Proteomes" id="UP000613580"/>
    </source>
</evidence>
<keyword evidence="12" id="KW-0472">Membrane</keyword>
<comment type="similarity">
    <text evidence="4">Belongs to the cytochrome P450 family.</text>
</comment>
<dbReference type="Gene3D" id="1.10.630.10">
    <property type="entry name" value="Cytochrome P450"/>
    <property type="match status" value="1"/>
</dbReference>
<evidence type="ECO:0000256" key="11">
    <source>
        <dbReference type="ARBA" id="ARBA00023033"/>
    </source>
</evidence>